<organism evidence="5 6">
    <name type="scientific">Streptosporangium album</name>
    <dbReference type="NCBI Taxonomy" id="47479"/>
    <lineage>
        <taxon>Bacteria</taxon>
        <taxon>Bacillati</taxon>
        <taxon>Actinomycetota</taxon>
        <taxon>Actinomycetes</taxon>
        <taxon>Streptosporangiales</taxon>
        <taxon>Streptosporangiaceae</taxon>
        <taxon>Streptosporangium</taxon>
    </lineage>
</organism>
<keyword evidence="6" id="KW-1185">Reference proteome</keyword>
<dbReference type="Pfam" id="PF03050">
    <property type="entry name" value="DDE_Tnp_IS66"/>
    <property type="match status" value="1"/>
</dbReference>
<feature type="domain" description="DUF6444" evidence="4">
    <location>
        <begin position="19"/>
        <end position="84"/>
    </location>
</feature>
<sequence>MQAGDGRPSYDELAALVVEQARIIVELRAENERLTARVAELERRLGRNSGNSSLPPSADTFTRPQKKAVPGSGRRRGGQPGSAGGGLAMVERPDAVADHLPERCGGCGAGLDLTGSTGFERRQVWDIPLVSVAVTEHRAHRCRCTCETTTRAQMPATVSGSPTSYGPNLRALAVYLLVFQHVPVERCALLIADLTGAHVSTGWVSGLLGQAATVVESSLKLIRALLTLGHVLHADETTTRIGSGRRWLHVACTEKLTLLGLGPRSREGANALGVLPDFRGVVVHDSLALYDGYPDARHRLCGAHLIRELTAAAEDHPDERRPLQVRWALAELNKQAKKAAEQGLADIAPDRALVYLQAFHHGVAVGLSLHPRAPGRKQSPARNLLERLRDRSADVLRFADQPGLVPFTNNTGERALRPVKTQVKISGCHQSETGAAAWLAVRSYLDSARKHGLGAFDAIHRAFTGSLWMPPIALAD</sequence>
<comment type="caution">
    <text evidence="5">The sequence shown here is derived from an EMBL/GenBank/DDBJ whole genome shotgun (WGS) entry which is preliminary data.</text>
</comment>
<feature type="region of interest" description="Disordered" evidence="1">
    <location>
        <begin position="46"/>
        <end position="88"/>
    </location>
</feature>
<proteinExistence type="predicted"/>
<dbReference type="PANTHER" id="PTHR33678:SF1">
    <property type="entry name" value="BLL1576 PROTEIN"/>
    <property type="match status" value="1"/>
</dbReference>
<dbReference type="InterPro" id="IPR024474">
    <property type="entry name" value="Znf_dom_IS66"/>
</dbReference>
<dbReference type="InterPro" id="IPR004291">
    <property type="entry name" value="Transposase_IS66_central"/>
</dbReference>
<evidence type="ECO:0000256" key="1">
    <source>
        <dbReference type="SAM" id="MobiDB-lite"/>
    </source>
</evidence>
<gene>
    <name evidence="5" type="ORF">FHR32_005299</name>
</gene>
<dbReference type="EMBL" id="JACHJU010000002">
    <property type="protein sequence ID" value="MBB4940922.1"/>
    <property type="molecule type" value="Genomic_DNA"/>
</dbReference>
<dbReference type="Pfam" id="PF20042">
    <property type="entry name" value="DUF6444"/>
    <property type="match status" value="1"/>
</dbReference>
<protein>
    <submittedName>
        <fullName evidence="5">Transposase</fullName>
    </submittedName>
</protein>
<reference evidence="5 6" key="1">
    <citation type="submission" date="2020-08" db="EMBL/GenBank/DDBJ databases">
        <title>Sequencing the genomes of 1000 actinobacteria strains.</title>
        <authorList>
            <person name="Klenk H.-P."/>
        </authorList>
    </citation>
    <scope>NUCLEOTIDE SEQUENCE [LARGE SCALE GENOMIC DNA]</scope>
    <source>
        <strain evidence="5 6">DSM 43023</strain>
    </source>
</reference>
<dbReference type="RefSeq" id="WP_184757053.1">
    <property type="nucleotide sequence ID" value="NZ_BAABEK010000198.1"/>
</dbReference>
<dbReference type="NCBIfam" id="NF033517">
    <property type="entry name" value="transpos_IS66"/>
    <property type="match status" value="1"/>
</dbReference>
<dbReference type="InterPro" id="IPR045618">
    <property type="entry name" value="DUF6444"/>
</dbReference>
<evidence type="ECO:0000259" key="2">
    <source>
        <dbReference type="Pfam" id="PF03050"/>
    </source>
</evidence>
<dbReference type="Pfam" id="PF13005">
    <property type="entry name" value="zf-IS66"/>
    <property type="match status" value="1"/>
</dbReference>
<accession>A0A7W7RZG1</accession>
<dbReference type="Proteomes" id="UP000534286">
    <property type="component" value="Unassembled WGS sequence"/>
</dbReference>
<evidence type="ECO:0000313" key="6">
    <source>
        <dbReference type="Proteomes" id="UP000534286"/>
    </source>
</evidence>
<dbReference type="PANTHER" id="PTHR33678">
    <property type="entry name" value="BLL1576 PROTEIN"/>
    <property type="match status" value="1"/>
</dbReference>
<feature type="compositionally biased region" description="Gly residues" evidence="1">
    <location>
        <begin position="78"/>
        <end position="87"/>
    </location>
</feature>
<name>A0A7W7RZG1_9ACTN</name>
<evidence type="ECO:0000313" key="5">
    <source>
        <dbReference type="EMBL" id="MBB4940922.1"/>
    </source>
</evidence>
<dbReference type="InterPro" id="IPR052344">
    <property type="entry name" value="Transposase-related"/>
</dbReference>
<feature type="domain" description="Transposase IS66 central" evidence="2">
    <location>
        <begin position="164"/>
        <end position="436"/>
    </location>
</feature>
<dbReference type="AlphaFoldDB" id="A0A7W7RZG1"/>
<feature type="compositionally biased region" description="Polar residues" evidence="1">
    <location>
        <begin position="48"/>
        <end position="63"/>
    </location>
</feature>
<feature type="domain" description="Transposase IS66 zinc-finger binding" evidence="3">
    <location>
        <begin position="101"/>
        <end position="147"/>
    </location>
</feature>
<evidence type="ECO:0000259" key="3">
    <source>
        <dbReference type="Pfam" id="PF13005"/>
    </source>
</evidence>
<evidence type="ECO:0000259" key="4">
    <source>
        <dbReference type="Pfam" id="PF20042"/>
    </source>
</evidence>